<evidence type="ECO:0000259" key="8">
    <source>
        <dbReference type="PROSITE" id="PS51192"/>
    </source>
</evidence>
<evidence type="ECO:0000256" key="4">
    <source>
        <dbReference type="ARBA" id="ARBA00022806"/>
    </source>
</evidence>
<dbReference type="VEuPathDB" id="AmoebaDB:ACA1_114790"/>
<dbReference type="SMART" id="SM00490">
    <property type="entry name" value="HELICc"/>
    <property type="match status" value="1"/>
</dbReference>
<dbReference type="CDD" id="cd18787">
    <property type="entry name" value="SF2_C_DEAD"/>
    <property type="match status" value="1"/>
</dbReference>
<dbReference type="Pfam" id="PF00271">
    <property type="entry name" value="Helicase_C"/>
    <property type="match status" value="1"/>
</dbReference>
<evidence type="ECO:0000256" key="1">
    <source>
        <dbReference type="ARBA" id="ARBA00012552"/>
    </source>
</evidence>
<keyword evidence="12" id="KW-1185">Reference proteome</keyword>
<dbReference type="GO" id="GO:0003676">
    <property type="term" value="F:nucleic acid binding"/>
    <property type="evidence" value="ECO:0007669"/>
    <property type="project" value="InterPro"/>
</dbReference>
<dbReference type="GO" id="GO:0003724">
    <property type="term" value="F:RNA helicase activity"/>
    <property type="evidence" value="ECO:0007669"/>
    <property type="project" value="UniProtKB-EC"/>
</dbReference>
<dbReference type="KEGG" id="acan:ACA1_114790"/>
<organism evidence="11 12">
    <name type="scientific">Acanthamoeba castellanii (strain ATCC 30010 / Neff)</name>
    <dbReference type="NCBI Taxonomy" id="1257118"/>
    <lineage>
        <taxon>Eukaryota</taxon>
        <taxon>Amoebozoa</taxon>
        <taxon>Discosea</taxon>
        <taxon>Longamoebia</taxon>
        <taxon>Centramoebida</taxon>
        <taxon>Acanthamoebidae</taxon>
        <taxon>Acanthamoeba</taxon>
    </lineage>
</organism>
<evidence type="ECO:0000256" key="7">
    <source>
        <dbReference type="SAM" id="MobiDB-lite"/>
    </source>
</evidence>
<feature type="region of interest" description="Disordered" evidence="7">
    <location>
        <begin position="123"/>
        <end position="147"/>
    </location>
</feature>
<feature type="region of interest" description="Disordered" evidence="7">
    <location>
        <begin position="589"/>
        <end position="682"/>
    </location>
</feature>
<feature type="compositionally biased region" description="Acidic residues" evidence="7">
    <location>
        <begin position="134"/>
        <end position="147"/>
    </location>
</feature>
<evidence type="ECO:0000256" key="3">
    <source>
        <dbReference type="ARBA" id="ARBA00022801"/>
    </source>
</evidence>
<evidence type="ECO:0000259" key="9">
    <source>
        <dbReference type="PROSITE" id="PS51194"/>
    </source>
</evidence>
<dbReference type="PROSITE" id="PS51192">
    <property type="entry name" value="HELICASE_ATP_BIND_1"/>
    <property type="match status" value="1"/>
</dbReference>
<feature type="domain" description="DEAD-box RNA helicase Q" evidence="10">
    <location>
        <begin position="216"/>
        <end position="244"/>
    </location>
</feature>
<feature type="domain" description="Helicase ATP-binding" evidence="8">
    <location>
        <begin position="247"/>
        <end position="406"/>
    </location>
</feature>
<dbReference type="Proteomes" id="UP000011083">
    <property type="component" value="Unassembled WGS sequence"/>
</dbReference>
<dbReference type="AlphaFoldDB" id="L8H3P1"/>
<keyword evidence="5" id="KW-0067">ATP-binding</keyword>
<protein>
    <recommendedName>
        <fullName evidence="1">RNA helicase</fullName>
        <ecNumber evidence="1">3.6.4.13</ecNumber>
    </recommendedName>
</protein>
<feature type="short sequence motif" description="Q motif" evidence="6">
    <location>
        <begin position="216"/>
        <end position="244"/>
    </location>
</feature>
<keyword evidence="2" id="KW-0547">Nucleotide-binding</keyword>
<feature type="compositionally biased region" description="Basic and acidic residues" evidence="7">
    <location>
        <begin position="48"/>
        <end position="65"/>
    </location>
</feature>
<dbReference type="SUPFAM" id="SSF52540">
    <property type="entry name" value="P-loop containing nucleoside triphosphate hydrolases"/>
    <property type="match status" value="2"/>
</dbReference>
<feature type="domain" description="Helicase C-terminal" evidence="9">
    <location>
        <begin position="417"/>
        <end position="579"/>
    </location>
</feature>
<feature type="compositionally biased region" description="Gly residues" evidence="7">
    <location>
        <begin position="618"/>
        <end position="637"/>
    </location>
</feature>
<dbReference type="EMBL" id="KB007926">
    <property type="protein sequence ID" value="ELR20089.1"/>
    <property type="molecule type" value="Genomic_DNA"/>
</dbReference>
<proteinExistence type="predicted"/>
<keyword evidence="3" id="KW-0378">Hydrolase</keyword>
<dbReference type="SMART" id="SM00487">
    <property type="entry name" value="DEXDc"/>
    <property type="match status" value="1"/>
</dbReference>
<dbReference type="Pfam" id="PF00270">
    <property type="entry name" value="DEAD"/>
    <property type="match status" value="1"/>
</dbReference>
<dbReference type="STRING" id="1257118.L8H3P1"/>
<dbReference type="Gene3D" id="3.40.50.300">
    <property type="entry name" value="P-loop containing nucleotide triphosphate hydrolases"/>
    <property type="match status" value="2"/>
</dbReference>
<dbReference type="InterPro" id="IPR014014">
    <property type="entry name" value="RNA_helicase_DEAD_Q_motif"/>
</dbReference>
<dbReference type="InterPro" id="IPR014001">
    <property type="entry name" value="Helicase_ATP-bd"/>
</dbReference>
<evidence type="ECO:0000256" key="5">
    <source>
        <dbReference type="ARBA" id="ARBA00022840"/>
    </source>
</evidence>
<dbReference type="InterPro" id="IPR001650">
    <property type="entry name" value="Helicase_C-like"/>
</dbReference>
<dbReference type="GO" id="GO:0005524">
    <property type="term" value="F:ATP binding"/>
    <property type="evidence" value="ECO:0007669"/>
    <property type="project" value="UniProtKB-KW"/>
</dbReference>
<evidence type="ECO:0000256" key="2">
    <source>
        <dbReference type="ARBA" id="ARBA00022741"/>
    </source>
</evidence>
<gene>
    <name evidence="11" type="ORF">ACA1_114790</name>
</gene>
<keyword evidence="4 11" id="KW-0347">Helicase</keyword>
<dbReference type="PANTHER" id="PTHR47958">
    <property type="entry name" value="ATP-DEPENDENT RNA HELICASE DBP3"/>
    <property type="match status" value="1"/>
</dbReference>
<sequence>MKRGPQSGFSGFSGFAMGDKKRGRFEDTEERKRPPPAALLGFDDEEAASDRHHDAKEEPNEEKQNVEAADAEDEVDPLDAFMEGIHDTVKKEKAGIIKPAQTKALVAEFEEEDPLESFMKHMKEKEKEEREGNGDDVDDDDLDYDSDDNPLVERKKEIEALAPLDHSQIHYESFKRDFYVEPEEVTRMTEAEVHDYRQMYDIRVEGAPQRIPRPAKAFEHFRLPDKLQREIERQGFGAPTPVQKQAVPCVMRGLDVVAQARTGSGKTLAYVLPMLVHLLDQPALAPGDGPIAIILAPTRELAAQIHRETRKFAKRVNVRVGAVYGGKNTYDQAKELKAGVEVVVATPGRLIHMVRKGTLSMRRVTYMVRSIAGQTRPDRQTMLFSATFKRGVEQLVSDLLTHPVRINIGTAGEAHPDVQQVVHIMQSDTDKWPWLMEHLSVFAMTGQVLIFVATKHGCELLSRSLEEAGFACGGLHGDKAQAERTSVVNGFRAGRVGILVATDVAARGLDIPTVRTVVNYDVARDIHSHIHRVGRTGRAGQSGVAYTLITRNQSVFAAHLTSSLQAAKQNVPPELLQLASTVKWFRRTGGVGGGAPHSHDRNRRDGGGEGAPRRTSGIGFGGSGGGGRGGGPGSARGRGGHRGGSDRGRGGGQGSGSKPGYQHGMFQAFRPSSDSGWRSTQQ</sequence>
<feature type="compositionally biased region" description="Basic and acidic residues" evidence="7">
    <location>
        <begin position="123"/>
        <end position="133"/>
    </location>
</feature>
<dbReference type="InterPro" id="IPR027417">
    <property type="entry name" value="P-loop_NTPase"/>
</dbReference>
<feature type="compositionally biased region" description="Basic and acidic residues" evidence="7">
    <location>
        <begin position="18"/>
        <end position="33"/>
    </location>
</feature>
<evidence type="ECO:0000313" key="11">
    <source>
        <dbReference type="EMBL" id="ELR20089.1"/>
    </source>
</evidence>
<dbReference type="GO" id="GO:0016787">
    <property type="term" value="F:hydrolase activity"/>
    <property type="evidence" value="ECO:0007669"/>
    <property type="project" value="UniProtKB-KW"/>
</dbReference>
<dbReference type="OrthoDB" id="196131at2759"/>
<dbReference type="InterPro" id="IPR011545">
    <property type="entry name" value="DEAD/DEAH_box_helicase_dom"/>
</dbReference>
<dbReference type="RefSeq" id="XP_004342199.1">
    <property type="nucleotide sequence ID" value="XM_004342150.1"/>
</dbReference>
<accession>L8H3P1</accession>
<dbReference type="PROSITE" id="PS51194">
    <property type="entry name" value="HELICASE_CTER"/>
    <property type="match status" value="1"/>
</dbReference>
<reference evidence="11 12" key="1">
    <citation type="journal article" date="2013" name="Genome Biol.">
        <title>Genome of Acanthamoeba castellanii highlights extensive lateral gene transfer and early evolution of tyrosine kinase signaling.</title>
        <authorList>
            <person name="Clarke M."/>
            <person name="Lohan A.J."/>
            <person name="Liu B."/>
            <person name="Lagkouvardos I."/>
            <person name="Roy S."/>
            <person name="Zafar N."/>
            <person name="Bertelli C."/>
            <person name="Schilde C."/>
            <person name="Kianianmomeni A."/>
            <person name="Burglin T.R."/>
            <person name="Frech C."/>
            <person name="Turcotte B."/>
            <person name="Kopec K.O."/>
            <person name="Synnott J.M."/>
            <person name="Choo C."/>
            <person name="Paponov I."/>
            <person name="Finkler A."/>
            <person name="Soon Heng Tan C."/>
            <person name="Hutchins A.P."/>
            <person name="Weinmeier T."/>
            <person name="Rattei T."/>
            <person name="Chu J.S."/>
            <person name="Gimenez G."/>
            <person name="Irimia M."/>
            <person name="Rigden D.J."/>
            <person name="Fitzpatrick D.A."/>
            <person name="Lorenzo-Morales J."/>
            <person name="Bateman A."/>
            <person name="Chiu C.H."/>
            <person name="Tang P."/>
            <person name="Hegemann P."/>
            <person name="Fromm H."/>
            <person name="Raoult D."/>
            <person name="Greub G."/>
            <person name="Miranda-Saavedra D."/>
            <person name="Chen N."/>
            <person name="Nash P."/>
            <person name="Ginger M.L."/>
            <person name="Horn M."/>
            <person name="Schaap P."/>
            <person name="Caler L."/>
            <person name="Loftus B."/>
        </authorList>
    </citation>
    <scope>NUCLEOTIDE SEQUENCE [LARGE SCALE GENOMIC DNA]</scope>
    <source>
        <strain evidence="11 12">Neff</strain>
    </source>
</reference>
<evidence type="ECO:0000313" key="12">
    <source>
        <dbReference type="Proteomes" id="UP000011083"/>
    </source>
</evidence>
<dbReference type="EC" id="3.6.4.13" evidence="1"/>
<feature type="compositionally biased region" description="Basic and acidic residues" evidence="7">
    <location>
        <begin position="597"/>
        <end position="607"/>
    </location>
</feature>
<evidence type="ECO:0000256" key="6">
    <source>
        <dbReference type="PROSITE-ProRule" id="PRU00552"/>
    </source>
</evidence>
<dbReference type="PROSITE" id="PS51195">
    <property type="entry name" value="Q_MOTIF"/>
    <property type="match status" value="1"/>
</dbReference>
<feature type="compositionally biased region" description="Polar residues" evidence="7">
    <location>
        <begin position="670"/>
        <end position="682"/>
    </location>
</feature>
<name>L8H3P1_ACACF</name>
<evidence type="ECO:0000259" key="10">
    <source>
        <dbReference type="PROSITE" id="PS51195"/>
    </source>
</evidence>
<dbReference type="OMA" id="DHTWEQT"/>
<dbReference type="GeneID" id="14920933"/>
<feature type="region of interest" description="Disordered" evidence="7">
    <location>
        <begin position="1"/>
        <end position="77"/>
    </location>
</feature>